<evidence type="ECO:0000256" key="3">
    <source>
        <dbReference type="ARBA" id="ARBA00022786"/>
    </source>
</evidence>
<dbReference type="InterPro" id="IPR001680">
    <property type="entry name" value="WD40_rpt"/>
</dbReference>
<dbReference type="CDD" id="cd22134">
    <property type="entry name" value="F-box_FBXW8"/>
    <property type="match status" value="1"/>
</dbReference>
<dbReference type="PROSITE" id="PS50181">
    <property type="entry name" value="FBOX"/>
    <property type="match status" value="1"/>
</dbReference>
<dbReference type="InterPro" id="IPR036322">
    <property type="entry name" value="WD40_repeat_dom_sf"/>
</dbReference>
<dbReference type="Pfam" id="PF12937">
    <property type="entry name" value="F-box-like"/>
    <property type="match status" value="1"/>
</dbReference>
<feature type="region of interest" description="Disordered" evidence="5">
    <location>
        <begin position="18"/>
        <end position="60"/>
    </location>
</feature>
<dbReference type="SMART" id="SM00320">
    <property type="entry name" value="WD40"/>
    <property type="match status" value="3"/>
</dbReference>
<dbReference type="PROSITE" id="PS50082">
    <property type="entry name" value="WD_REPEATS_2"/>
    <property type="match status" value="1"/>
</dbReference>
<evidence type="ECO:0000256" key="2">
    <source>
        <dbReference type="ARBA" id="ARBA00022737"/>
    </source>
</evidence>
<keyword evidence="3" id="KW-0833">Ubl conjugation pathway</keyword>
<dbReference type="Gene3D" id="1.20.1280.50">
    <property type="match status" value="1"/>
</dbReference>
<sequence length="687" mass="76744">MSDKDLVDFRKKWLQEIRGTGAGESAEPNTGSNSPAVGHASASSPPAPADRGNISSNPSLQCADDHNAVKDLIAAQDNRVLFPEDVSNVAAAYYPFRILTELLNQSSTEVVPRHKKRTSGEVTSPTKRTYFSQTLESSKKVKLGEEESESVHTGQPTKHKEGYLDLFIADLDEINEIPFFDTSLPREVAVKIFWHLDFRDLCRCAQVSRSWRSLAEDELLWCRICHMMGFEQNKLTVEYEDWKSRVRHFYTLKHTLIYNWKNRIGRPFSLQHAKGGVLCAATAYKSAIVAGYSNCQTKMWDVLSGETCVFQPSTTALVIDEAEDVGTIVNEILHVATCDSVTAASYSHGFVDVWSNEEGTEPAYTFPCPGPGASQQASGLGLCENQQGSVYLAVNSRAAVQVHVVEDSQGRHHQTLQFNTHVTNLKWIQPPEPHIVHAPVLTVATYDSVSVCTFYSQNPDSTDCREIHNIIDAPVTCIDCRREPCQVVVGFSVSTGPSQFFKANVYDVATRRMTSTLTGHTSTVSCVNMADSPPHQLVTGSRDRKVRVYDTRIAQTSMMTLIGHSATVSSVQMDTWKVVSGDESGFVCVWDQRMASKLWDTHNRHPVRFCHFEDRLLVVAHVPYVKQQYGQYDYDTGFHQRHRGSLHVHDFLVDQTTKGVPEICLSSYDEPQGYNYNIALAVPYDTV</sequence>
<name>A0ABD0L3Y8_9CAEN</name>
<dbReference type="SMART" id="SM00256">
    <property type="entry name" value="FBOX"/>
    <property type="match status" value="1"/>
</dbReference>
<accession>A0ABD0L3Y8</accession>
<dbReference type="PANTHER" id="PTHR19872">
    <property type="entry name" value="UBIQUITIN LIGASE SPECIFICITY FACTOR/HREP PROTEIN"/>
    <property type="match status" value="1"/>
</dbReference>
<dbReference type="Pfam" id="PF00400">
    <property type="entry name" value="WD40"/>
    <property type="match status" value="2"/>
</dbReference>
<dbReference type="SUPFAM" id="SSF81383">
    <property type="entry name" value="F-box domain"/>
    <property type="match status" value="1"/>
</dbReference>
<gene>
    <name evidence="7" type="ORF">BaRGS_00014681</name>
</gene>
<evidence type="ECO:0000313" key="7">
    <source>
        <dbReference type="EMBL" id="KAK7494023.1"/>
    </source>
</evidence>
<organism evidence="7 8">
    <name type="scientific">Batillaria attramentaria</name>
    <dbReference type="NCBI Taxonomy" id="370345"/>
    <lineage>
        <taxon>Eukaryota</taxon>
        <taxon>Metazoa</taxon>
        <taxon>Spiralia</taxon>
        <taxon>Lophotrochozoa</taxon>
        <taxon>Mollusca</taxon>
        <taxon>Gastropoda</taxon>
        <taxon>Caenogastropoda</taxon>
        <taxon>Sorbeoconcha</taxon>
        <taxon>Cerithioidea</taxon>
        <taxon>Batillariidae</taxon>
        <taxon>Batillaria</taxon>
    </lineage>
</organism>
<dbReference type="Proteomes" id="UP001519460">
    <property type="component" value="Unassembled WGS sequence"/>
</dbReference>
<dbReference type="SUPFAM" id="SSF50978">
    <property type="entry name" value="WD40 repeat-like"/>
    <property type="match status" value="1"/>
</dbReference>
<dbReference type="PANTHER" id="PTHR19872:SF9">
    <property type="entry name" value="UBIQUITIN-BINDING SDF UBIQUITIN LIGASE COMPLEX SUBUNIT"/>
    <property type="match status" value="1"/>
</dbReference>
<comment type="caution">
    <text evidence="7">The sequence shown here is derived from an EMBL/GenBank/DDBJ whole genome shotgun (WGS) entry which is preliminary data.</text>
</comment>
<evidence type="ECO:0000259" key="6">
    <source>
        <dbReference type="PROSITE" id="PS50181"/>
    </source>
</evidence>
<dbReference type="InterPro" id="IPR001810">
    <property type="entry name" value="F-box_dom"/>
</dbReference>
<keyword evidence="2" id="KW-0677">Repeat</keyword>
<keyword evidence="8" id="KW-1185">Reference proteome</keyword>
<dbReference type="Gene3D" id="2.130.10.10">
    <property type="entry name" value="YVTN repeat-like/Quinoprotein amine dehydrogenase"/>
    <property type="match status" value="1"/>
</dbReference>
<protein>
    <recommendedName>
        <fullName evidence="6">F-box domain-containing protein</fullName>
    </recommendedName>
</protein>
<evidence type="ECO:0000256" key="4">
    <source>
        <dbReference type="PROSITE-ProRule" id="PRU00221"/>
    </source>
</evidence>
<proteinExistence type="predicted"/>
<keyword evidence="1 4" id="KW-0853">WD repeat</keyword>
<feature type="repeat" description="WD" evidence="4">
    <location>
        <begin position="517"/>
        <end position="559"/>
    </location>
</feature>
<reference evidence="7 8" key="1">
    <citation type="journal article" date="2023" name="Sci. Data">
        <title>Genome assembly of the Korean intertidal mud-creeper Batillaria attramentaria.</title>
        <authorList>
            <person name="Patra A.K."/>
            <person name="Ho P.T."/>
            <person name="Jun S."/>
            <person name="Lee S.J."/>
            <person name="Kim Y."/>
            <person name="Won Y.J."/>
        </authorList>
    </citation>
    <scope>NUCLEOTIDE SEQUENCE [LARGE SCALE GENOMIC DNA]</scope>
    <source>
        <strain evidence="7">Wonlab-2016</strain>
    </source>
</reference>
<feature type="region of interest" description="Disordered" evidence="5">
    <location>
        <begin position="138"/>
        <end position="157"/>
    </location>
</feature>
<evidence type="ECO:0000256" key="5">
    <source>
        <dbReference type="SAM" id="MobiDB-lite"/>
    </source>
</evidence>
<dbReference type="EMBL" id="JACVVK020000087">
    <property type="protein sequence ID" value="KAK7494023.1"/>
    <property type="molecule type" value="Genomic_DNA"/>
</dbReference>
<dbReference type="AlphaFoldDB" id="A0ABD0L3Y8"/>
<dbReference type="InterPro" id="IPR051075">
    <property type="entry name" value="SCF_subunit_WD-repeat"/>
</dbReference>
<dbReference type="InterPro" id="IPR015943">
    <property type="entry name" value="WD40/YVTN_repeat-like_dom_sf"/>
</dbReference>
<feature type="compositionally biased region" description="Low complexity" evidence="5">
    <location>
        <begin position="34"/>
        <end position="44"/>
    </location>
</feature>
<dbReference type="PROSITE" id="PS50294">
    <property type="entry name" value="WD_REPEATS_REGION"/>
    <property type="match status" value="1"/>
</dbReference>
<dbReference type="InterPro" id="IPR036047">
    <property type="entry name" value="F-box-like_dom_sf"/>
</dbReference>
<evidence type="ECO:0000313" key="8">
    <source>
        <dbReference type="Proteomes" id="UP001519460"/>
    </source>
</evidence>
<feature type="domain" description="F-box" evidence="6">
    <location>
        <begin position="178"/>
        <end position="224"/>
    </location>
</feature>
<evidence type="ECO:0000256" key="1">
    <source>
        <dbReference type="ARBA" id="ARBA00022574"/>
    </source>
</evidence>